<dbReference type="EMBL" id="CAJEWN010000055">
    <property type="protein sequence ID" value="CAD2154151.1"/>
    <property type="molecule type" value="Genomic_DNA"/>
</dbReference>
<reference evidence="1 2" key="1">
    <citation type="submission" date="2020-08" db="EMBL/GenBank/DDBJ databases">
        <authorList>
            <person name="Koutsovoulos G."/>
            <person name="Danchin GJ E."/>
        </authorList>
    </citation>
    <scope>NUCLEOTIDE SEQUENCE [LARGE SCALE GENOMIC DNA]</scope>
</reference>
<name>A0A6V7UD00_MELEN</name>
<accession>A0A6V7UD00</accession>
<organism evidence="1 2">
    <name type="scientific">Meloidogyne enterolobii</name>
    <name type="common">Root-knot nematode worm</name>
    <name type="synonym">Meloidogyne mayaguensis</name>
    <dbReference type="NCBI Taxonomy" id="390850"/>
    <lineage>
        <taxon>Eukaryota</taxon>
        <taxon>Metazoa</taxon>
        <taxon>Ecdysozoa</taxon>
        <taxon>Nematoda</taxon>
        <taxon>Chromadorea</taxon>
        <taxon>Rhabditida</taxon>
        <taxon>Tylenchina</taxon>
        <taxon>Tylenchomorpha</taxon>
        <taxon>Tylenchoidea</taxon>
        <taxon>Meloidogynidae</taxon>
        <taxon>Meloidogyninae</taxon>
        <taxon>Meloidogyne</taxon>
    </lineage>
</organism>
<sequence>MKIRTSKELEEWSFSVNNSGNSNDISIKVEEESDATIVLDDDEEVECLKEEVLEEDLQKENNLKENNCNLKCKVKNVEERIKALEVDMEKTDYSMELIKTKVDLQDQMLKQILFLQTNSQKRASEHKMAMLKMRKSVEKMANEKAILYKNFKKKIFKVQIKPTKRNFATVKIFS</sequence>
<evidence type="ECO:0000313" key="1">
    <source>
        <dbReference type="EMBL" id="CAD2154151.1"/>
    </source>
</evidence>
<dbReference type="AlphaFoldDB" id="A0A6V7UD00"/>
<dbReference type="Proteomes" id="UP000580250">
    <property type="component" value="Unassembled WGS sequence"/>
</dbReference>
<gene>
    <name evidence="1" type="ORF">MENT_LOCUS11388</name>
</gene>
<protein>
    <submittedName>
        <fullName evidence="1">Uncharacterized protein</fullName>
    </submittedName>
</protein>
<comment type="caution">
    <text evidence="1">The sequence shown here is derived from an EMBL/GenBank/DDBJ whole genome shotgun (WGS) entry which is preliminary data.</text>
</comment>
<proteinExistence type="predicted"/>
<evidence type="ECO:0000313" key="2">
    <source>
        <dbReference type="Proteomes" id="UP000580250"/>
    </source>
</evidence>